<sequence>MPQDPNLYGQRPAKKQKREISLSNSLSFTSQLSSLISSPTVTPSSSSGGVASSSGRPRPSKTKDDIFSSIKASRKPGQSSRRENDRTTNPESSNSKIKLKHVHNTEEEKQDFARARRKMEEKARLYAAMKRGDYIAKENEAAPLVDFDRKWAERHPEDDDNRYSSSGSDDEASDDGGGGTAGTEMVEYQDEFGRTRTGTRAEVQRLQRRAARSALGAVELEDMAAVPTVQPSRLIFGDAIQTGAFNPEAATVDAMAALAAKRDRAPTPPPDTHFDGDAEIRTKGTGFYRFSREEDRRAREMEDLAAERENTERVRRARAADRDRRRRDIEERRRKIGARRAEKLADSFLDGLAGEMGAAAATGTAAAAVDINTTRVGEEDGGTETEDGGSKPVAAETDP</sequence>
<feature type="compositionally biased region" description="Basic and acidic residues" evidence="2">
    <location>
        <begin position="145"/>
        <end position="157"/>
    </location>
</feature>
<evidence type="ECO:0008006" key="5">
    <source>
        <dbReference type="Google" id="ProtNLM"/>
    </source>
</evidence>
<evidence type="ECO:0000256" key="1">
    <source>
        <dbReference type="ARBA" id="ARBA00023054"/>
    </source>
</evidence>
<name>A0A1W2TG09_ROSNE</name>
<keyword evidence="1" id="KW-0175">Coiled coil</keyword>
<evidence type="ECO:0000313" key="4">
    <source>
        <dbReference type="Proteomes" id="UP000054516"/>
    </source>
</evidence>
<feature type="compositionally biased region" description="Basic and acidic residues" evidence="2">
    <location>
        <begin position="290"/>
        <end position="340"/>
    </location>
</feature>
<keyword evidence="4" id="KW-1185">Reference proteome</keyword>
<dbReference type="STRING" id="77044.A0A1W2TG09"/>
<accession>A0A1W2TG09</accession>
<dbReference type="GO" id="GO:0005634">
    <property type="term" value="C:nucleus"/>
    <property type="evidence" value="ECO:0007669"/>
    <property type="project" value="TreeGrafter"/>
</dbReference>
<feature type="region of interest" description="Disordered" evidence="2">
    <location>
        <begin position="1"/>
        <end position="116"/>
    </location>
</feature>
<gene>
    <name evidence="3" type="ORF">SAMD00023353_2501290</name>
</gene>
<dbReference type="OMA" id="HNKGAQK"/>
<feature type="compositionally biased region" description="Low complexity" evidence="2">
    <location>
        <begin position="21"/>
        <end position="57"/>
    </location>
</feature>
<organism evidence="3">
    <name type="scientific">Rosellinia necatrix</name>
    <name type="common">White root-rot fungus</name>
    <dbReference type="NCBI Taxonomy" id="77044"/>
    <lineage>
        <taxon>Eukaryota</taxon>
        <taxon>Fungi</taxon>
        <taxon>Dikarya</taxon>
        <taxon>Ascomycota</taxon>
        <taxon>Pezizomycotina</taxon>
        <taxon>Sordariomycetes</taxon>
        <taxon>Xylariomycetidae</taxon>
        <taxon>Xylariales</taxon>
        <taxon>Xylariaceae</taxon>
        <taxon>Rosellinia</taxon>
    </lineage>
</organism>
<feature type="region of interest" description="Disordered" evidence="2">
    <location>
        <begin position="285"/>
        <end position="340"/>
    </location>
</feature>
<proteinExistence type="predicted"/>
<dbReference type="InterPro" id="IPR025066">
    <property type="entry name" value="CCDC174-like"/>
</dbReference>
<reference evidence="3" key="1">
    <citation type="submission" date="2016-03" db="EMBL/GenBank/DDBJ databases">
        <title>Draft genome sequence of Rosellinia necatrix.</title>
        <authorList>
            <person name="Kanematsu S."/>
        </authorList>
    </citation>
    <scope>NUCLEOTIDE SEQUENCE [LARGE SCALE GENOMIC DNA]</scope>
    <source>
        <strain evidence="3">W97</strain>
    </source>
</reference>
<evidence type="ECO:0000313" key="3">
    <source>
        <dbReference type="EMBL" id="GAP87024.1"/>
    </source>
</evidence>
<dbReference type="OrthoDB" id="333551at2759"/>
<dbReference type="EMBL" id="DF977470">
    <property type="protein sequence ID" value="GAP87024.1"/>
    <property type="molecule type" value="Genomic_DNA"/>
</dbReference>
<dbReference type="Pfam" id="PF13300">
    <property type="entry name" value="DUF4078"/>
    <property type="match status" value="1"/>
</dbReference>
<dbReference type="PANTHER" id="PTHR15885">
    <property type="entry name" value="COILED-COIL DOMAIN-CONTAINING PROTEIN 174"/>
    <property type="match status" value="1"/>
</dbReference>
<feature type="region of interest" description="Disordered" evidence="2">
    <location>
        <begin position="371"/>
        <end position="399"/>
    </location>
</feature>
<feature type="compositionally biased region" description="Basic and acidic residues" evidence="2">
    <location>
        <begin position="103"/>
        <end position="116"/>
    </location>
</feature>
<feature type="region of interest" description="Disordered" evidence="2">
    <location>
        <begin position="145"/>
        <end position="200"/>
    </location>
</feature>
<dbReference type="Proteomes" id="UP000054516">
    <property type="component" value="Unassembled WGS sequence"/>
</dbReference>
<dbReference type="PANTHER" id="PTHR15885:SF1">
    <property type="entry name" value="COILED-COIL DOMAIN-CONTAINING PROTEIN 174"/>
    <property type="match status" value="1"/>
</dbReference>
<evidence type="ECO:0000256" key="2">
    <source>
        <dbReference type="SAM" id="MobiDB-lite"/>
    </source>
</evidence>
<dbReference type="AlphaFoldDB" id="A0A1W2TG09"/>
<protein>
    <recommendedName>
        <fullName evidence="5">Coiled-coil domain-containing protein 174</fullName>
    </recommendedName>
</protein>